<comment type="similarity">
    <text evidence="1 4">Belongs to the CKS family.</text>
</comment>
<organism evidence="5 6">
    <name type="scientific">Carpediemonas membranifera</name>
    <dbReference type="NCBI Taxonomy" id="201153"/>
    <lineage>
        <taxon>Eukaryota</taxon>
        <taxon>Metamonada</taxon>
        <taxon>Carpediemonas-like organisms</taxon>
        <taxon>Carpediemonas</taxon>
    </lineage>
</organism>
<dbReference type="GO" id="GO:0016538">
    <property type="term" value="F:cyclin-dependent protein serine/threonine kinase regulator activity"/>
    <property type="evidence" value="ECO:0007669"/>
    <property type="project" value="InterPro"/>
</dbReference>
<comment type="function">
    <text evidence="4">Binds to the catalytic subunit of the cyclin dependent kinases and is essential for their biological function.</text>
</comment>
<evidence type="ECO:0000256" key="3">
    <source>
        <dbReference type="ARBA" id="ARBA00023306"/>
    </source>
</evidence>
<evidence type="ECO:0000256" key="2">
    <source>
        <dbReference type="ARBA" id="ARBA00022618"/>
    </source>
</evidence>
<dbReference type="PANTHER" id="PTHR23415">
    <property type="entry name" value="CYCLIN-DEPENDENT KINASES REGULATORY SUBUNIT/60S RIBOSOME SUBUNIT BIOGENESIS PROTEIN NIP7"/>
    <property type="match status" value="1"/>
</dbReference>
<proteinExistence type="inferred from homology"/>
<comment type="caution">
    <text evidence="5">The sequence shown here is derived from an EMBL/GenBank/DDBJ whole genome shotgun (WGS) entry which is preliminary data.</text>
</comment>
<dbReference type="PRINTS" id="PR00296">
    <property type="entry name" value="CYCLINKINASE"/>
</dbReference>
<keyword evidence="3 4" id="KW-0131">Cell cycle</keyword>
<dbReference type="Proteomes" id="UP000717585">
    <property type="component" value="Unassembled WGS sequence"/>
</dbReference>
<evidence type="ECO:0000313" key="5">
    <source>
        <dbReference type="EMBL" id="KAG9391343.1"/>
    </source>
</evidence>
<dbReference type="Pfam" id="PF01111">
    <property type="entry name" value="CKS"/>
    <property type="match status" value="1"/>
</dbReference>
<dbReference type="FunFam" id="3.30.170.10:FF:000001">
    <property type="entry name" value="Cyclin-dependent kinases regulatory subunit"/>
    <property type="match status" value="1"/>
</dbReference>
<dbReference type="AlphaFoldDB" id="A0A8J6DZX8"/>
<dbReference type="Gene3D" id="3.30.170.10">
    <property type="entry name" value="Cyclin-dependent kinase, regulatory subunit"/>
    <property type="match status" value="1"/>
</dbReference>
<accession>A0A8J6DZX8</accession>
<dbReference type="EMBL" id="JAHDYR010000056">
    <property type="protein sequence ID" value="KAG9391343.1"/>
    <property type="molecule type" value="Genomic_DNA"/>
</dbReference>
<gene>
    <name evidence="5" type="ORF">J8273_7584</name>
</gene>
<evidence type="ECO:0000256" key="1">
    <source>
        <dbReference type="ARBA" id="ARBA00007782"/>
    </source>
</evidence>
<evidence type="ECO:0000313" key="6">
    <source>
        <dbReference type="Proteomes" id="UP000717585"/>
    </source>
</evidence>
<sequence>MSFKGFYYSDKYADDTYEYRQIIVPEELRRRLPRGRLLSESEWRGLGIQQSVGWEHYAWHNPEPHVLLFRRRL</sequence>
<dbReference type="SMART" id="SM01084">
    <property type="entry name" value="CKS"/>
    <property type="match status" value="1"/>
</dbReference>
<dbReference type="SUPFAM" id="SSF55637">
    <property type="entry name" value="Cell cycle regulatory proteins"/>
    <property type="match status" value="1"/>
</dbReference>
<protein>
    <recommendedName>
        <fullName evidence="4">Cyclin-dependent kinases regulatory subunit</fullName>
    </recommendedName>
</protein>
<reference evidence="5" key="1">
    <citation type="submission" date="2021-05" db="EMBL/GenBank/DDBJ databases">
        <title>A free-living protist that lacks canonical eukaryotic 1 DNA replication and segregation systems.</title>
        <authorList>
            <person name="Salas-Leiva D.E."/>
            <person name="Tromer E.C."/>
            <person name="Curtis B.A."/>
            <person name="Jerlstrom-Hultqvist J."/>
            <person name="Kolisko M."/>
            <person name="Yi Z."/>
            <person name="Salas-Leiva J.S."/>
            <person name="Gallot-Lavallee L."/>
            <person name="Kops G.J.P.L."/>
            <person name="Archibald J.M."/>
            <person name="Simpson A.G.B."/>
            <person name="Roger A.J."/>
        </authorList>
    </citation>
    <scope>NUCLEOTIDE SEQUENCE</scope>
    <source>
        <strain evidence="5">BICM</strain>
    </source>
</reference>
<keyword evidence="2 4" id="KW-0132">Cell division</keyword>
<dbReference type="InterPro" id="IPR036858">
    <property type="entry name" value="Cyclin-dep_kinase_reg-sub_sf"/>
</dbReference>
<dbReference type="InterPro" id="IPR000789">
    <property type="entry name" value="Cyclin-dep_kinase_reg-sub"/>
</dbReference>
<evidence type="ECO:0000256" key="4">
    <source>
        <dbReference type="RuleBase" id="RU311113"/>
    </source>
</evidence>
<dbReference type="GO" id="GO:0051301">
    <property type="term" value="P:cell division"/>
    <property type="evidence" value="ECO:0007669"/>
    <property type="project" value="UniProtKB-UniRule"/>
</dbReference>
<dbReference type="PROSITE" id="PS00945">
    <property type="entry name" value="CKS_2"/>
    <property type="match status" value="1"/>
</dbReference>
<keyword evidence="6" id="KW-1185">Reference proteome</keyword>
<dbReference type="OrthoDB" id="440676at2759"/>
<name>A0A8J6DZX8_9EUKA</name>